<dbReference type="GO" id="GO:0016020">
    <property type="term" value="C:membrane"/>
    <property type="evidence" value="ECO:0007669"/>
    <property type="project" value="UniProtKB-SubCell"/>
</dbReference>
<reference evidence="7 8" key="1">
    <citation type="submission" date="2016-10" db="EMBL/GenBank/DDBJ databases">
        <authorList>
            <person name="de Groot N.N."/>
        </authorList>
    </citation>
    <scope>NUCLEOTIDE SEQUENCE [LARGE SCALE GENOMIC DNA]</scope>
    <source>
        <strain evidence="7 8">DSM 28010</strain>
    </source>
</reference>
<evidence type="ECO:0000256" key="2">
    <source>
        <dbReference type="ARBA" id="ARBA00007375"/>
    </source>
</evidence>
<dbReference type="InterPro" id="IPR012506">
    <property type="entry name" value="TMEM86B-like"/>
</dbReference>
<keyword evidence="8" id="KW-1185">Reference proteome</keyword>
<feature type="transmembrane region" description="Helical" evidence="6">
    <location>
        <begin position="127"/>
        <end position="144"/>
    </location>
</feature>
<accession>A0A1G8IGS5</accession>
<feature type="transmembrane region" description="Helical" evidence="6">
    <location>
        <begin position="40"/>
        <end position="65"/>
    </location>
</feature>
<keyword evidence="5 6" id="KW-0472">Membrane</keyword>
<dbReference type="GO" id="GO:0016787">
    <property type="term" value="F:hydrolase activity"/>
    <property type="evidence" value="ECO:0007669"/>
    <property type="project" value="TreeGrafter"/>
</dbReference>
<dbReference type="PANTHER" id="PTHR31885">
    <property type="entry name" value="GH04784P"/>
    <property type="match status" value="1"/>
</dbReference>
<sequence length="202" mass="20708">MGLILAGGLLCVLYLLRFSWDGESWPKTVVKTASLGLPALALWLMGWPGVFVAGLAACVLGDFLLSRPGEGALRAGIGAFALGHVAYIAAMAGQGVLSPAYVLPAALVALAVSTEAWLIPHTGALRWPVRAYVIIIVAMGIVAAQTGQGWLIAGAVTFIASDLVLSMQLFGLLSGAASRVAPFAVWGLYVAAQALLALGLAP</sequence>
<comment type="similarity">
    <text evidence="2">Belongs to the TMEM86 family.</text>
</comment>
<dbReference type="Proteomes" id="UP000199340">
    <property type="component" value="Unassembled WGS sequence"/>
</dbReference>
<dbReference type="PANTHER" id="PTHR31885:SF6">
    <property type="entry name" value="GH04784P"/>
    <property type="match status" value="1"/>
</dbReference>
<dbReference type="Pfam" id="PF07947">
    <property type="entry name" value="YhhN"/>
    <property type="match status" value="1"/>
</dbReference>
<dbReference type="RefSeq" id="WP_175491392.1">
    <property type="nucleotide sequence ID" value="NZ_FNEB01000001.1"/>
</dbReference>
<gene>
    <name evidence="7" type="ORF">SAMN05421850_101917</name>
</gene>
<evidence type="ECO:0000256" key="4">
    <source>
        <dbReference type="ARBA" id="ARBA00022989"/>
    </source>
</evidence>
<feature type="transmembrane region" description="Helical" evidence="6">
    <location>
        <begin position="180"/>
        <end position="201"/>
    </location>
</feature>
<proteinExistence type="inferred from homology"/>
<organism evidence="7 8">
    <name type="scientific">Lutimaribacter saemankumensis</name>
    <dbReference type="NCBI Taxonomy" id="490829"/>
    <lineage>
        <taxon>Bacteria</taxon>
        <taxon>Pseudomonadati</taxon>
        <taxon>Pseudomonadota</taxon>
        <taxon>Alphaproteobacteria</taxon>
        <taxon>Rhodobacterales</taxon>
        <taxon>Roseobacteraceae</taxon>
        <taxon>Lutimaribacter</taxon>
    </lineage>
</organism>
<feature type="transmembrane region" description="Helical" evidence="6">
    <location>
        <begin position="72"/>
        <end position="93"/>
    </location>
</feature>
<evidence type="ECO:0000256" key="5">
    <source>
        <dbReference type="ARBA" id="ARBA00023136"/>
    </source>
</evidence>
<dbReference type="STRING" id="490829.SAMN05421850_101917"/>
<keyword evidence="3 6" id="KW-0812">Transmembrane</keyword>
<comment type="subcellular location">
    <subcellularLocation>
        <location evidence="1">Membrane</location>
        <topology evidence="1">Multi-pass membrane protein</topology>
    </subcellularLocation>
</comment>
<protein>
    <submittedName>
        <fullName evidence="7">Uncharacterized membrane protein YhhN</fullName>
    </submittedName>
</protein>
<evidence type="ECO:0000256" key="6">
    <source>
        <dbReference type="SAM" id="Phobius"/>
    </source>
</evidence>
<dbReference type="AlphaFoldDB" id="A0A1G8IGS5"/>
<dbReference type="EMBL" id="FNEB01000001">
    <property type="protein sequence ID" value="SDI18114.1"/>
    <property type="molecule type" value="Genomic_DNA"/>
</dbReference>
<keyword evidence="4 6" id="KW-1133">Transmembrane helix</keyword>
<evidence type="ECO:0000256" key="1">
    <source>
        <dbReference type="ARBA" id="ARBA00004141"/>
    </source>
</evidence>
<evidence type="ECO:0000313" key="7">
    <source>
        <dbReference type="EMBL" id="SDI18114.1"/>
    </source>
</evidence>
<feature type="transmembrane region" description="Helical" evidence="6">
    <location>
        <begin position="99"/>
        <end position="120"/>
    </location>
</feature>
<evidence type="ECO:0000313" key="8">
    <source>
        <dbReference type="Proteomes" id="UP000199340"/>
    </source>
</evidence>
<evidence type="ECO:0000256" key="3">
    <source>
        <dbReference type="ARBA" id="ARBA00022692"/>
    </source>
</evidence>
<name>A0A1G8IGS5_9RHOB</name>